<keyword evidence="4 6" id="KW-0067">ATP-binding</keyword>
<accession>A0A2T0FKF4</accession>
<keyword evidence="5 7" id="KW-0694">RNA-binding</keyword>
<dbReference type="PANTHER" id="PTHR24031">
    <property type="entry name" value="RNA HELICASE"/>
    <property type="match status" value="1"/>
</dbReference>
<dbReference type="STRING" id="45607.A0A2T0FKF4"/>
<dbReference type="InterPro" id="IPR001650">
    <property type="entry name" value="Helicase_C-like"/>
</dbReference>
<evidence type="ECO:0000313" key="12">
    <source>
        <dbReference type="Proteomes" id="UP000238350"/>
    </source>
</evidence>
<comment type="function">
    <text evidence="7">RNA helicase.</text>
</comment>
<dbReference type="OrthoDB" id="193716at2759"/>
<reference evidence="11 12" key="1">
    <citation type="submission" date="2017-04" db="EMBL/GenBank/DDBJ databases">
        <title>Genome sequencing of [Candida] sorbophila.</title>
        <authorList>
            <person name="Ahn J.O."/>
        </authorList>
    </citation>
    <scope>NUCLEOTIDE SEQUENCE [LARGE SCALE GENOMIC DNA]</scope>
    <source>
        <strain evidence="11 12">DS02</strain>
    </source>
</reference>
<gene>
    <name evidence="11" type="ORF">B9G98_03082</name>
</gene>
<dbReference type="Pfam" id="PF00270">
    <property type="entry name" value="DEAD"/>
    <property type="match status" value="1"/>
</dbReference>
<dbReference type="SMART" id="SM00490">
    <property type="entry name" value="HELICc"/>
    <property type="match status" value="1"/>
</dbReference>
<dbReference type="PROSITE" id="PS51194">
    <property type="entry name" value="HELICASE_CTER"/>
    <property type="match status" value="1"/>
</dbReference>
<dbReference type="Gene3D" id="3.40.50.300">
    <property type="entry name" value="P-loop containing nucleotide triphosphate hydrolases"/>
    <property type="match status" value="2"/>
</dbReference>
<comment type="domain">
    <text evidence="7">The Q motif is unique to and characteristic of the DEAD box family of RNA helicases and controls ATP binding and hydrolysis.</text>
</comment>
<proteinExistence type="inferred from homology"/>
<dbReference type="InterPro" id="IPR011545">
    <property type="entry name" value="DEAD/DEAH_box_helicase_dom"/>
</dbReference>
<comment type="caution">
    <text evidence="11">The sequence shown here is derived from an EMBL/GenBank/DDBJ whole genome shotgun (WGS) entry which is preliminary data.</text>
</comment>
<dbReference type="InterPro" id="IPR014001">
    <property type="entry name" value="Helicase_ATP-bd"/>
</dbReference>
<keyword evidence="3 6" id="KW-0347">Helicase</keyword>
<dbReference type="GO" id="GO:0016787">
    <property type="term" value="F:hydrolase activity"/>
    <property type="evidence" value="ECO:0007669"/>
    <property type="project" value="UniProtKB-KW"/>
</dbReference>
<dbReference type="GO" id="GO:0005524">
    <property type="term" value="F:ATP binding"/>
    <property type="evidence" value="ECO:0007669"/>
    <property type="project" value="UniProtKB-UniRule"/>
</dbReference>
<feature type="domain" description="Helicase C-terminal" evidence="10">
    <location>
        <begin position="424"/>
        <end position="580"/>
    </location>
</feature>
<evidence type="ECO:0000256" key="2">
    <source>
        <dbReference type="ARBA" id="ARBA00022801"/>
    </source>
</evidence>
<dbReference type="Pfam" id="PF00271">
    <property type="entry name" value="Helicase_C"/>
    <property type="match status" value="1"/>
</dbReference>
<protein>
    <recommendedName>
        <fullName evidence="7">ATP-dependent RNA helicase</fullName>
        <ecNumber evidence="7">3.6.4.13</ecNumber>
    </recommendedName>
</protein>
<dbReference type="SUPFAM" id="SSF52540">
    <property type="entry name" value="P-loop containing nucleoside triphosphate hydrolases"/>
    <property type="match status" value="2"/>
</dbReference>
<evidence type="ECO:0000256" key="5">
    <source>
        <dbReference type="ARBA" id="ARBA00022884"/>
    </source>
</evidence>
<dbReference type="AlphaFoldDB" id="A0A2T0FKF4"/>
<sequence length="668" mass="75718">MSAFTKLQRVANSALVLPVCRFSTSARLARGEDWTSGGRNQRKPNYKQSNNFRNRDDDYRPRGNYNDHRGGNFNHRNNNRNDGWKSKGFGNSRNNFRRSSSQDADDSKLIERNRRQKQKDDGLMGMPDYDLDKESLATLKYEDLLPEEDLEAKEGLSGVPTEALAEKRLLFRPLVNSLVKNRSYERLTPVQARTLLPILNNQSVVVRAKTGTGKTAAFAIPTIQKVLEAHRQGINQGKVKAVIISPTRELAQQIADEIYKIVNFGGLDDITVQCFVGGLSKQAQLRQANLFEGSRKPPCDIIVATPGRLMDILEEPGVLDKCDQLIFKVFDEADRLLDIGFERILGDIRDKLAQVTPKDHEVPLLLFSATADANVLNFARDEFGSRVKVVDTVPKNEPTANELVDQTAVVCPTWAEVYEATVHRIITDYEAAQANKESLKAIVFMPTVAMVDNFERILKQAVGRTSPLRNLIMAIHGQRSQSSRQVRSDKFRKMHDAVLITTDVVARGMDFPKVSHVIQCGIPPDVASYVHRIGRTARIGNRGKSYMYLTNHVRAYLKSLARENIKPKLETFKQDPEFHEKFVSVVPSSVVDETEANELMNSLMSYMSMLKSRYNVSAGDFVKDMQPFVELYGLESLDLHRANRDVWREKRNTRRPGFGSSRRSRMRW</sequence>
<organism evidence="11 12">
    <name type="scientific">Wickerhamiella sorbophila</name>
    <dbReference type="NCBI Taxonomy" id="45607"/>
    <lineage>
        <taxon>Eukaryota</taxon>
        <taxon>Fungi</taxon>
        <taxon>Dikarya</taxon>
        <taxon>Ascomycota</taxon>
        <taxon>Saccharomycotina</taxon>
        <taxon>Dipodascomycetes</taxon>
        <taxon>Dipodascales</taxon>
        <taxon>Trichomonascaceae</taxon>
        <taxon>Wickerhamiella</taxon>
    </lineage>
</organism>
<evidence type="ECO:0000256" key="3">
    <source>
        <dbReference type="ARBA" id="ARBA00022806"/>
    </source>
</evidence>
<name>A0A2T0FKF4_9ASCO</name>
<feature type="compositionally biased region" description="Basic and acidic residues" evidence="8">
    <location>
        <begin position="53"/>
        <end position="70"/>
    </location>
</feature>
<dbReference type="PROSITE" id="PS51192">
    <property type="entry name" value="HELICASE_ATP_BIND_1"/>
    <property type="match status" value="1"/>
</dbReference>
<evidence type="ECO:0000313" key="11">
    <source>
        <dbReference type="EMBL" id="PRT55462.1"/>
    </source>
</evidence>
<comment type="similarity">
    <text evidence="6">Belongs to the DEAD box helicase family.</text>
</comment>
<evidence type="ECO:0000256" key="1">
    <source>
        <dbReference type="ARBA" id="ARBA00022741"/>
    </source>
</evidence>
<evidence type="ECO:0000256" key="7">
    <source>
        <dbReference type="RuleBase" id="RU365068"/>
    </source>
</evidence>
<feature type="region of interest" description="Disordered" evidence="8">
    <location>
        <begin position="30"/>
        <end position="129"/>
    </location>
</feature>
<dbReference type="GO" id="GO:0003724">
    <property type="term" value="F:RNA helicase activity"/>
    <property type="evidence" value="ECO:0007669"/>
    <property type="project" value="UniProtKB-EC"/>
</dbReference>
<comment type="catalytic activity">
    <reaction evidence="7">
        <text>ATP + H2O = ADP + phosphate + H(+)</text>
        <dbReference type="Rhea" id="RHEA:13065"/>
        <dbReference type="ChEBI" id="CHEBI:15377"/>
        <dbReference type="ChEBI" id="CHEBI:15378"/>
        <dbReference type="ChEBI" id="CHEBI:30616"/>
        <dbReference type="ChEBI" id="CHEBI:43474"/>
        <dbReference type="ChEBI" id="CHEBI:456216"/>
        <dbReference type="EC" id="3.6.4.13"/>
    </reaction>
</comment>
<evidence type="ECO:0000259" key="10">
    <source>
        <dbReference type="PROSITE" id="PS51194"/>
    </source>
</evidence>
<feature type="compositionally biased region" description="Basic and acidic residues" evidence="8">
    <location>
        <begin position="105"/>
        <end position="122"/>
    </location>
</feature>
<evidence type="ECO:0000256" key="4">
    <source>
        <dbReference type="ARBA" id="ARBA00022840"/>
    </source>
</evidence>
<keyword evidence="2 6" id="KW-0378">Hydrolase</keyword>
<evidence type="ECO:0000259" key="9">
    <source>
        <dbReference type="PROSITE" id="PS51192"/>
    </source>
</evidence>
<feature type="domain" description="Helicase ATP-binding" evidence="9">
    <location>
        <begin position="195"/>
        <end position="389"/>
    </location>
</feature>
<dbReference type="GeneID" id="36516830"/>
<dbReference type="EC" id="3.6.4.13" evidence="7"/>
<dbReference type="SMART" id="SM00487">
    <property type="entry name" value="DEXDc"/>
    <property type="match status" value="1"/>
</dbReference>
<dbReference type="Proteomes" id="UP000238350">
    <property type="component" value="Unassembled WGS sequence"/>
</dbReference>
<feature type="compositionally biased region" description="Low complexity" evidence="8">
    <location>
        <begin position="88"/>
        <end position="101"/>
    </location>
</feature>
<keyword evidence="12" id="KW-1185">Reference proteome</keyword>
<evidence type="ECO:0000256" key="8">
    <source>
        <dbReference type="SAM" id="MobiDB-lite"/>
    </source>
</evidence>
<dbReference type="EMBL" id="NDIQ01000021">
    <property type="protein sequence ID" value="PRT55462.1"/>
    <property type="molecule type" value="Genomic_DNA"/>
</dbReference>
<dbReference type="InterPro" id="IPR000629">
    <property type="entry name" value="RNA-helicase_DEAD-box_CS"/>
</dbReference>
<dbReference type="CDD" id="cd18787">
    <property type="entry name" value="SF2_C_DEAD"/>
    <property type="match status" value="1"/>
</dbReference>
<dbReference type="InterPro" id="IPR027417">
    <property type="entry name" value="P-loop_NTPase"/>
</dbReference>
<dbReference type="RefSeq" id="XP_024665407.1">
    <property type="nucleotide sequence ID" value="XM_024809639.1"/>
</dbReference>
<dbReference type="GO" id="GO:0003723">
    <property type="term" value="F:RNA binding"/>
    <property type="evidence" value="ECO:0007669"/>
    <property type="project" value="UniProtKB-UniRule"/>
</dbReference>
<keyword evidence="1 6" id="KW-0547">Nucleotide-binding</keyword>
<dbReference type="PROSITE" id="PS00039">
    <property type="entry name" value="DEAD_ATP_HELICASE"/>
    <property type="match status" value="1"/>
</dbReference>
<evidence type="ECO:0000256" key="6">
    <source>
        <dbReference type="RuleBase" id="RU000492"/>
    </source>
</evidence>